<feature type="transmembrane region" description="Helical" evidence="2">
    <location>
        <begin position="67"/>
        <end position="84"/>
    </location>
</feature>
<keyword evidence="2" id="KW-1133">Transmembrane helix</keyword>
<evidence type="ECO:0000313" key="3">
    <source>
        <dbReference type="EMBL" id="KAH3679241.1"/>
    </source>
</evidence>
<gene>
    <name evidence="3" type="ORF">WICPIJ_008659</name>
</gene>
<reference evidence="3" key="1">
    <citation type="journal article" date="2021" name="Open Biol.">
        <title>Shared evolutionary footprints suggest mitochondrial oxidative damage underlies multiple complex I losses in fungi.</title>
        <authorList>
            <person name="Schikora-Tamarit M.A."/>
            <person name="Marcet-Houben M."/>
            <person name="Nosek J."/>
            <person name="Gabaldon T."/>
        </authorList>
    </citation>
    <scope>NUCLEOTIDE SEQUENCE</scope>
    <source>
        <strain evidence="3">CBS2887</strain>
    </source>
</reference>
<proteinExistence type="predicted"/>
<evidence type="ECO:0000256" key="1">
    <source>
        <dbReference type="SAM" id="MobiDB-lite"/>
    </source>
</evidence>
<keyword evidence="2" id="KW-0812">Transmembrane</keyword>
<evidence type="ECO:0000256" key="2">
    <source>
        <dbReference type="SAM" id="Phobius"/>
    </source>
</evidence>
<keyword evidence="2" id="KW-0472">Membrane</keyword>
<sequence length="797" mass="85834">MKSEFKINGLFRIPKTLMFVISKRDFNLFGITRIKSRKLMFKPSSIEAMILFIMEGLVAIVESSVCGVFFSCSFFLFLAADIFFQSASKMILSVSLSFSFVVSVIALPTNFLMVNLNFQIETSEDTSDVESDKPISSSSSIVEGTADGMISESAPAEDWSKNSTVASSEHSSIFLSLPSMKSHLVWGSKDFMTSLGRNSDLEPTTHLKLFVVTFNLWIQSGMVPLIISTTDLASSSCCLRSFICSVQIGMACEVHNRDIHDFFDAVGDTIVQRERDSSEVVDEMVRLVIIRVKKSIARVVEVHSVATKVHRANIHFDEGLWLEFVAQSQVLGGQRDFTNRNIMHRHTYLLDQFDKVNVPVSFLSRIVSSIPSTRTVNVSMPISERMNLTDCIFTMTSLFLKPIPKTSILKGLTNLIESPKKSISRICKTPEAHIINNKTRNTNLSKEDDCYDRSSGYGVRNKQGVKCCLWDNVTVDGWLQMIDLIMIKTNSRADFLAAGLVDSVEAEETFDWDLEAPLLFLEDLDGWTVADLAAPQSNSGSSLFGFLSVLSVLSGLSDLSDLSLGGKVAPDLAALQSNSGSSLLGFLSVLSVLSGLSDLSLGGKAAPDLAALQSNSGSSLLGFLSVLSGLWDLSESSLGGKEAPDLAAPQSNSGSSLLGLLSALSPLWSSLSGKAAPDLAEPQSNSTSSLLGLLSLLSGAATSMKVMKPKPANLDSSFLSFGKTMSIMASSSLIPAETQLKTSSSTASHGRLLILALNGATSGIGKDSRIPLPPDLPPKAGSNGDGPEMLFKDGTAL</sequence>
<reference evidence="3" key="2">
    <citation type="submission" date="2021-01" db="EMBL/GenBank/DDBJ databases">
        <authorList>
            <person name="Schikora-Tamarit M.A."/>
        </authorList>
    </citation>
    <scope>NUCLEOTIDE SEQUENCE</scope>
    <source>
        <strain evidence="3">CBS2887</strain>
    </source>
</reference>
<comment type="caution">
    <text evidence="3">The sequence shown here is derived from an EMBL/GenBank/DDBJ whole genome shotgun (WGS) entry which is preliminary data.</text>
</comment>
<dbReference type="EMBL" id="JAEUBG010004994">
    <property type="protein sequence ID" value="KAH3679241.1"/>
    <property type="molecule type" value="Genomic_DNA"/>
</dbReference>
<dbReference type="Proteomes" id="UP000774326">
    <property type="component" value="Unassembled WGS sequence"/>
</dbReference>
<protein>
    <submittedName>
        <fullName evidence="3">Uncharacterized protein</fullName>
    </submittedName>
</protein>
<feature type="region of interest" description="Disordered" evidence="1">
    <location>
        <begin position="766"/>
        <end position="797"/>
    </location>
</feature>
<feature type="transmembrane region" description="Helical" evidence="2">
    <location>
        <begin position="91"/>
        <end position="113"/>
    </location>
</feature>
<accession>A0A9P8PVT5</accession>
<name>A0A9P8PVT5_WICPI</name>
<keyword evidence="4" id="KW-1185">Reference proteome</keyword>
<evidence type="ECO:0000313" key="4">
    <source>
        <dbReference type="Proteomes" id="UP000774326"/>
    </source>
</evidence>
<dbReference type="AlphaFoldDB" id="A0A9P8PVT5"/>
<organism evidence="3 4">
    <name type="scientific">Wickerhamomyces pijperi</name>
    <name type="common">Yeast</name>
    <name type="synonym">Pichia pijperi</name>
    <dbReference type="NCBI Taxonomy" id="599730"/>
    <lineage>
        <taxon>Eukaryota</taxon>
        <taxon>Fungi</taxon>
        <taxon>Dikarya</taxon>
        <taxon>Ascomycota</taxon>
        <taxon>Saccharomycotina</taxon>
        <taxon>Saccharomycetes</taxon>
        <taxon>Phaffomycetales</taxon>
        <taxon>Wickerhamomycetaceae</taxon>
        <taxon>Wickerhamomyces</taxon>
    </lineage>
</organism>